<reference evidence="1 2" key="1">
    <citation type="submission" date="2018-06" db="EMBL/GenBank/DDBJ databases">
        <authorList>
            <consortium name="Pathogen Informatics"/>
            <person name="Doyle S."/>
        </authorList>
    </citation>
    <scope>NUCLEOTIDE SEQUENCE [LARGE SCALE GENOMIC DNA]</scope>
    <source>
        <strain evidence="1 2">NCTC10692</strain>
    </source>
</reference>
<organism evidence="1 2">
    <name type="scientific">Ectopseudomonas oleovorans</name>
    <name type="common">Pseudomonas oleovorans</name>
    <dbReference type="NCBI Taxonomy" id="301"/>
    <lineage>
        <taxon>Bacteria</taxon>
        <taxon>Pseudomonadati</taxon>
        <taxon>Pseudomonadota</taxon>
        <taxon>Gammaproteobacteria</taxon>
        <taxon>Pseudomonadales</taxon>
        <taxon>Pseudomonadaceae</taxon>
        <taxon>Ectopseudomonas</taxon>
    </lineage>
</organism>
<dbReference type="EMBL" id="UGUV01000003">
    <property type="protein sequence ID" value="SUE72489.1"/>
    <property type="molecule type" value="Genomic_DNA"/>
</dbReference>
<evidence type="ECO:0000313" key="1">
    <source>
        <dbReference type="EMBL" id="SUE72489.1"/>
    </source>
</evidence>
<protein>
    <submittedName>
        <fullName evidence="1">Uncharacterized protein</fullName>
    </submittedName>
</protein>
<dbReference type="Proteomes" id="UP000255303">
    <property type="component" value="Unassembled WGS sequence"/>
</dbReference>
<name>A0A379PKM4_ECTOL</name>
<proteinExistence type="predicted"/>
<gene>
    <name evidence="1" type="ORF">NCTC10692_04645</name>
</gene>
<accession>A0A379PKM4</accession>
<dbReference type="AlphaFoldDB" id="A0A379PKM4"/>
<dbReference type="RefSeq" id="WP_020307618.1">
    <property type="nucleotide sequence ID" value="NZ_FNZC01000046.1"/>
</dbReference>
<evidence type="ECO:0000313" key="2">
    <source>
        <dbReference type="Proteomes" id="UP000255303"/>
    </source>
</evidence>
<sequence length="90" mass="9959">MSGNWELSLISVIQKEIGQLEWLIQSEISGDEEVERGDIHAQISRIGGLTDLAHAPEMPLSDTTRAKLLQQSEVVMELARSRTFGRSPGN</sequence>